<name>A0AB40C534_DIOCR</name>
<keyword evidence="3" id="KW-0547">Nucleotide-binding</keyword>
<dbReference type="GeneID" id="120272191"/>
<dbReference type="SUPFAM" id="SSF56112">
    <property type="entry name" value="Protein kinase-like (PK-like)"/>
    <property type="match status" value="1"/>
</dbReference>
<dbReference type="GO" id="GO:0061630">
    <property type="term" value="F:ubiquitin protein ligase activity"/>
    <property type="evidence" value="ECO:0007669"/>
    <property type="project" value="UniProtKB-EC"/>
</dbReference>
<dbReference type="RefSeq" id="XP_039134888.1">
    <property type="nucleotide sequence ID" value="XM_039278954.1"/>
</dbReference>
<evidence type="ECO:0000256" key="3">
    <source>
        <dbReference type="ARBA" id="ARBA00022741"/>
    </source>
</evidence>
<feature type="coiled-coil region" evidence="6">
    <location>
        <begin position="151"/>
        <end position="192"/>
    </location>
</feature>
<comment type="catalytic activity">
    <reaction evidence="1">
        <text>S-ubiquitinyl-[E2 ubiquitin-conjugating enzyme]-L-cysteine + [acceptor protein]-L-lysine = [E2 ubiquitin-conjugating enzyme]-L-cysteine + N(6)-ubiquitinyl-[acceptor protein]-L-lysine.</text>
        <dbReference type="EC" id="2.3.2.27"/>
    </reaction>
</comment>
<evidence type="ECO:0000256" key="1">
    <source>
        <dbReference type="ARBA" id="ARBA00000900"/>
    </source>
</evidence>
<dbReference type="InterPro" id="IPR011009">
    <property type="entry name" value="Kinase-like_dom_sf"/>
</dbReference>
<proteinExistence type="predicted"/>
<evidence type="ECO:0000313" key="9">
    <source>
        <dbReference type="RefSeq" id="XP_039134888.1"/>
    </source>
</evidence>
<protein>
    <recommendedName>
        <fullName evidence="2">RING-type E3 ubiquitin transferase</fullName>
        <ecNumber evidence="2">2.3.2.27</ecNumber>
    </recommendedName>
</protein>
<gene>
    <name evidence="9" type="primary">LOC120272191</name>
</gene>
<dbReference type="Gene3D" id="3.30.200.20">
    <property type="entry name" value="Phosphorylase Kinase, domain 1"/>
    <property type="match status" value="1"/>
</dbReference>
<dbReference type="Gene3D" id="1.10.510.10">
    <property type="entry name" value="Transferase(Phosphotransferase) domain 1"/>
    <property type="match status" value="1"/>
</dbReference>
<feature type="domain" description="Protein kinase" evidence="7">
    <location>
        <begin position="210"/>
        <end position="476"/>
    </location>
</feature>
<dbReference type="Proteomes" id="UP001515500">
    <property type="component" value="Chromosome 11"/>
</dbReference>
<keyword evidence="6" id="KW-0175">Coiled coil</keyword>
<keyword evidence="5" id="KW-0067">ATP-binding</keyword>
<dbReference type="PANTHER" id="PTHR45647">
    <property type="entry name" value="OS02G0152300 PROTEIN"/>
    <property type="match status" value="1"/>
</dbReference>
<dbReference type="AlphaFoldDB" id="A0AB40C534"/>
<evidence type="ECO:0000259" key="7">
    <source>
        <dbReference type="PROSITE" id="PS50011"/>
    </source>
</evidence>
<dbReference type="Pfam" id="PF00069">
    <property type="entry name" value="Pkinase"/>
    <property type="match status" value="1"/>
</dbReference>
<dbReference type="PANTHER" id="PTHR45647:SF18">
    <property type="entry name" value="U-BOX DOMAIN-CONTAINING PROTEIN 33"/>
    <property type="match status" value="1"/>
</dbReference>
<evidence type="ECO:0000256" key="6">
    <source>
        <dbReference type="SAM" id="Coils"/>
    </source>
</evidence>
<evidence type="ECO:0000256" key="4">
    <source>
        <dbReference type="ARBA" id="ARBA00022786"/>
    </source>
</evidence>
<evidence type="ECO:0000256" key="2">
    <source>
        <dbReference type="ARBA" id="ARBA00012483"/>
    </source>
</evidence>
<dbReference type="PROSITE" id="PS50011">
    <property type="entry name" value="PROTEIN_KINASE_DOM"/>
    <property type="match status" value="1"/>
</dbReference>
<dbReference type="EC" id="2.3.2.27" evidence="2"/>
<dbReference type="InterPro" id="IPR051348">
    <property type="entry name" value="U-box_ubiquitin_ligases"/>
</dbReference>
<reference evidence="9" key="1">
    <citation type="submission" date="2025-08" db="UniProtKB">
        <authorList>
            <consortium name="RefSeq"/>
        </authorList>
    </citation>
    <scope>IDENTIFICATION</scope>
</reference>
<keyword evidence="8" id="KW-1185">Reference proteome</keyword>
<dbReference type="FunFam" id="3.30.200.20:FF:000162">
    <property type="entry name" value="Adenine nucleotide alpha hydrolase-like domain kinase"/>
    <property type="match status" value="1"/>
</dbReference>
<evidence type="ECO:0000313" key="8">
    <source>
        <dbReference type="Proteomes" id="UP001515500"/>
    </source>
</evidence>
<dbReference type="InterPro" id="IPR000719">
    <property type="entry name" value="Prot_kinase_dom"/>
</dbReference>
<dbReference type="GO" id="GO:0005524">
    <property type="term" value="F:ATP binding"/>
    <property type="evidence" value="ECO:0007669"/>
    <property type="project" value="UniProtKB-KW"/>
</dbReference>
<accession>A0AB40C534</accession>
<dbReference type="GO" id="GO:0004672">
    <property type="term" value="F:protein kinase activity"/>
    <property type="evidence" value="ECO:0007669"/>
    <property type="project" value="InterPro"/>
</dbReference>
<evidence type="ECO:0000256" key="5">
    <source>
        <dbReference type="ARBA" id="ARBA00022840"/>
    </source>
</evidence>
<sequence>MMGAKFLDYLVSEKHLLQHRDQEKKRMKEILMEYMNICVKTGVQVRAHVVEEDDVLKGIQELVAIHQVKRLVLGSEYISNEGVLLQRCQILLVRDGKHLSTRPVLDEENHAQLSSSFDSDDDDLQFVTPPNELEDEVSFDQEQAQLNSVHDQDAVNSIEFLRKELQKAEEKFRQAAEEKTHIEQQLKNLQRTKSIIEFTMQELRTSTKNFHNSQKIGEGGYGPVYNGILRKTPVAIKLLNSEGNQSRKEFDNEVMILSKVRHPNIVLLIGACSENSTLVYEYLSNGNLEDMLTCKNKTPALTWQTRVRIITEQRSALIFLHSIKPQCIVHGDTKLANIFLDGNNVSKLGDFGTARFMDGNGTNGEHCTHVTMPMGTMGYMDPGFLMTGEISPACDVYSFGVVILRMVTGLRVLKIGEQVEEGLRMGVVREMMDWSAGEWPVVQTEQLVRLGLRCCCVDRESRPSLVSQEWRTLDILNAMAGNQV</sequence>
<organism evidence="8 9">
    <name type="scientific">Dioscorea cayennensis subsp. rotundata</name>
    <name type="common">White Guinea yam</name>
    <name type="synonym">Dioscorea rotundata</name>
    <dbReference type="NCBI Taxonomy" id="55577"/>
    <lineage>
        <taxon>Eukaryota</taxon>
        <taxon>Viridiplantae</taxon>
        <taxon>Streptophyta</taxon>
        <taxon>Embryophyta</taxon>
        <taxon>Tracheophyta</taxon>
        <taxon>Spermatophyta</taxon>
        <taxon>Magnoliopsida</taxon>
        <taxon>Liliopsida</taxon>
        <taxon>Dioscoreales</taxon>
        <taxon>Dioscoreaceae</taxon>
        <taxon>Dioscorea</taxon>
    </lineage>
</organism>
<keyword evidence="4" id="KW-0833">Ubl conjugation pathway</keyword>